<dbReference type="InterPro" id="IPR011650">
    <property type="entry name" value="Peptidase_M20_dimer"/>
</dbReference>
<proteinExistence type="predicted"/>
<comment type="caution">
    <text evidence="2">The sequence shown here is derived from an EMBL/GenBank/DDBJ whole genome shotgun (WGS) entry which is preliminary data.</text>
</comment>
<evidence type="ECO:0000313" key="3">
    <source>
        <dbReference type="Proteomes" id="UP000659630"/>
    </source>
</evidence>
<dbReference type="RefSeq" id="WP_186887660.1">
    <property type="nucleotide sequence ID" value="NZ_JACONZ010000002.1"/>
</dbReference>
<keyword evidence="3" id="KW-1185">Reference proteome</keyword>
<dbReference type="Gene3D" id="3.30.70.360">
    <property type="match status" value="1"/>
</dbReference>
<dbReference type="PANTHER" id="PTHR30575">
    <property type="entry name" value="PEPTIDASE M20"/>
    <property type="match status" value="1"/>
</dbReference>
<dbReference type="Pfam" id="PF01546">
    <property type="entry name" value="Peptidase_M20"/>
    <property type="match status" value="1"/>
</dbReference>
<gene>
    <name evidence="2" type="ORF">H8S23_07240</name>
</gene>
<evidence type="ECO:0000313" key="2">
    <source>
        <dbReference type="EMBL" id="MBC5581300.1"/>
    </source>
</evidence>
<protein>
    <submittedName>
        <fullName evidence="2">Amidohydrolase</fullName>
    </submittedName>
</protein>
<dbReference type="Pfam" id="PF07687">
    <property type="entry name" value="M20_dimer"/>
    <property type="match status" value="1"/>
</dbReference>
<dbReference type="SUPFAM" id="SSF55031">
    <property type="entry name" value="Bacterial exopeptidase dimerisation domain"/>
    <property type="match status" value="1"/>
</dbReference>
<dbReference type="InterPro" id="IPR036264">
    <property type="entry name" value="Bact_exopeptidase_dim_dom"/>
</dbReference>
<evidence type="ECO:0000259" key="1">
    <source>
        <dbReference type="Pfam" id="PF07687"/>
    </source>
</evidence>
<dbReference type="NCBIfam" id="TIGR01891">
    <property type="entry name" value="amidohydrolases"/>
    <property type="match status" value="1"/>
</dbReference>
<accession>A0A923L0Y4</accession>
<dbReference type="GO" id="GO:0046657">
    <property type="term" value="P:folic acid catabolic process"/>
    <property type="evidence" value="ECO:0007669"/>
    <property type="project" value="TreeGrafter"/>
</dbReference>
<dbReference type="GO" id="GO:0071713">
    <property type="term" value="F:para-aminobenzoyl-glutamate hydrolase activity"/>
    <property type="evidence" value="ECO:0007669"/>
    <property type="project" value="TreeGrafter"/>
</dbReference>
<dbReference type="InterPro" id="IPR052030">
    <property type="entry name" value="Peptidase_M20/M20A_hydrolases"/>
</dbReference>
<dbReference type="SUPFAM" id="SSF53187">
    <property type="entry name" value="Zn-dependent exopeptidases"/>
    <property type="match status" value="1"/>
</dbReference>
<organism evidence="2 3">
    <name type="scientific">Anaerofilum hominis</name>
    <dbReference type="NCBI Taxonomy" id="2763016"/>
    <lineage>
        <taxon>Bacteria</taxon>
        <taxon>Bacillati</taxon>
        <taxon>Bacillota</taxon>
        <taxon>Clostridia</taxon>
        <taxon>Eubacteriales</taxon>
        <taxon>Oscillospiraceae</taxon>
        <taxon>Anaerofilum</taxon>
    </lineage>
</organism>
<dbReference type="GO" id="GO:0005737">
    <property type="term" value="C:cytoplasm"/>
    <property type="evidence" value="ECO:0007669"/>
    <property type="project" value="TreeGrafter"/>
</dbReference>
<dbReference type="AlphaFoldDB" id="A0A923L0Y4"/>
<dbReference type="GO" id="GO:0016805">
    <property type="term" value="F:dipeptidase activity"/>
    <property type="evidence" value="ECO:0007669"/>
    <property type="project" value="TreeGrafter"/>
</dbReference>
<dbReference type="Proteomes" id="UP000659630">
    <property type="component" value="Unassembled WGS sequence"/>
</dbReference>
<dbReference type="Gene3D" id="3.40.630.10">
    <property type="entry name" value="Zn peptidases"/>
    <property type="match status" value="1"/>
</dbReference>
<dbReference type="InterPro" id="IPR002933">
    <property type="entry name" value="Peptidase_M20"/>
</dbReference>
<name>A0A923L0Y4_9FIRM</name>
<dbReference type="PANTHER" id="PTHR30575:SF3">
    <property type="entry name" value="PEPTIDASE M20 DIMERISATION DOMAIN-CONTAINING PROTEIN"/>
    <property type="match status" value="1"/>
</dbReference>
<reference evidence="2" key="1">
    <citation type="submission" date="2020-08" db="EMBL/GenBank/DDBJ databases">
        <title>Genome public.</title>
        <authorList>
            <person name="Liu C."/>
            <person name="Sun Q."/>
        </authorList>
    </citation>
    <scope>NUCLEOTIDE SEQUENCE</scope>
    <source>
        <strain evidence="2">BX8</strain>
    </source>
</reference>
<dbReference type="EMBL" id="JACONZ010000002">
    <property type="protein sequence ID" value="MBC5581300.1"/>
    <property type="molecule type" value="Genomic_DNA"/>
</dbReference>
<feature type="domain" description="Peptidase M20 dimerisation" evidence="1">
    <location>
        <begin position="199"/>
        <end position="297"/>
    </location>
</feature>
<sequence length="453" mass="48297">MDRIEQKICEIIDGKKEEIMAFGRDIFCHAELGYKETRTSGKFVEEMKKLGMDSETGLAITGVKSYLKPKGAAEGPTLAVIGEMDALPIPNQPDAWSETGASHCCGHNAQLTGVVGAAMALADPEVAAAMGGNVCFMAVPAEEFVDVEYKAQLMKDGKLGYGGGKCELIRVGAFDDVDIALGHHIFPGADYGVYNNSSNGFVNKTVTFKGRAAHAAGMPHEGVDALNAATAAMVNIALQQESFRDEDTVRVHGFVSGGGTAVNVIADNVTMQYSVRAKTPEAYKDAAAKVDRSLKAAAMATGCGVTIETMAGYMSNVVNPHTEVLESVLDDIAAEGKYTSRRDLTEHSTGSDDFGDVATLMPLVHFATGGYTGNLHNPDIRVTDEYLAYVVTAKIFALTAYRLMKDGAAAAKENIADYKPVMSKDEYIAFMESMQTTEVVEAAPLPIVGKKEQ</sequence>
<dbReference type="InterPro" id="IPR017439">
    <property type="entry name" value="Amidohydrolase"/>
</dbReference>